<keyword evidence="7" id="KW-0106">Calcium</keyword>
<dbReference type="Proteomes" id="UP001431783">
    <property type="component" value="Unassembled WGS sequence"/>
</dbReference>
<comment type="cofactor">
    <cofactor evidence="7">
        <name>Ca(2+)</name>
        <dbReference type="ChEBI" id="CHEBI:29108"/>
    </cofactor>
</comment>
<keyword evidence="8" id="KW-0326">Glycosidase</keyword>
<evidence type="ECO:0000256" key="3">
    <source>
        <dbReference type="ARBA" id="ARBA00022824"/>
    </source>
</evidence>
<evidence type="ECO:0000256" key="5">
    <source>
        <dbReference type="ARBA" id="ARBA00054385"/>
    </source>
</evidence>
<accession>A0AAW1TPD0</accession>
<feature type="binding site" evidence="7">
    <location>
        <position position="473"/>
    </location>
    <ligand>
        <name>Ca(2+)</name>
        <dbReference type="ChEBI" id="CHEBI:29108"/>
    </ligand>
</feature>
<dbReference type="EC" id="3.2.1.-" evidence="8"/>
<dbReference type="FunFam" id="1.50.10.10:FF:000015">
    <property type="entry name" value="alpha-1,2-Mannosidase"/>
    <property type="match status" value="1"/>
</dbReference>
<organism evidence="10 11">
    <name type="scientific">Henosepilachna vigintioctopunctata</name>
    <dbReference type="NCBI Taxonomy" id="420089"/>
    <lineage>
        <taxon>Eukaryota</taxon>
        <taxon>Metazoa</taxon>
        <taxon>Ecdysozoa</taxon>
        <taxon>Arthropoda</taxon>
        <taxon>Hexapoda</taxon>
        <taxon>Insecta</taxon>
        <taxon>Pterygota</taxon>
        <taxon>Neoptera</taxon>
        <taxon>Endopterygota</taxon>
        <taxon>Coleoptera</taxon>
        <taxon>Polyphaga</taxon>
        <taxon>Cucujiformia</taxon>
        <taxon>Coccinelloidea</taxon>
        <taxon>Coccinellidae</taxon>
        <taxon>Epilachninae</taxon>
        <taxon>Epilachnini</taxon>
        <taxon>Henosepilachna</taxon>
    </lineage>
</organism>
<comment type="similarity">
    <text evidence="2 8">Belongs to the glycosyl hydrolase 47 family.</text>
</comment>
<dbReference type="GO" id="GO:0005509">
    <property type="term" value="F:calcium ion binding"/>
    <property type="evidence" value="ECO:0007669"/>
    <property type="project" value="InterPro"/>
</dbReference>
<dbReference type="GO" id="GO:1904154">
    <property type="term" value="P:positive regulation of retrograde protein transport, ER to cytosol"/>
    <property type="evidence" value="ECO:0007669"/>
    <property type="project" value="UniProtKB-ARBA"/>
</dbReference>
<name>A0AAW1TPD0_9CUCU</name>
<comment type="subcellular location">
    <subcellularLocation>
        <location evidence="1">Endoplasmic reticulum</location>
    </subcellularLocation>
</comment>
<feature type="chain" id="PRO_5043968413" description="alpha-1,2-Mannosidase" evidence="9">
    <location>
        <begin position="22"/>
        <end position="655"/>
    </location>
</feature>
<dbReference type="GO" id="GO:1904380">
    <property type="term" value="P:endoplasmic reticulum mannose trimming"/>
    <property type="evidence" value="ECO:0007669"/>
    <property type="project" value="InterPro"/>
</dbReference>
<dbReference type="EMBL" id="JARQZJ010000009">
    <property type="protein sequence ID" value="KAK9872168.1"/>
    <property type="molecule type" value="Genomic_DNA"/>
</dbReference>
<dbReference type="Pfam" id="PF01532">
    <property type="entry name" value="Glyco_hydro_47"/>
    <property type="match status" value="1"/>
</dbReference>
<evidence type="ECO:0000256" key="6">
    <source>
        <dbReference type="PIRSR" id="PIRSR601382-1"/>
    </source>
</evidence>
<proteinExistence type="inferred from homology"/>
<keyword evidence="11" id="KW-1185">Reference proteome</keyword>
<dbReference type="AlphaFoldDB" id="A0AAW1TPD0"/>
<feature type="active site" description="Proton donor" evidence="6">
    <location>
        <position position="115"/>
    </location>
</feature>
<feature type="active site" evidence="6">
    <location>
        <position position="256"/>
    </location>
</feature>
<feature type="active site" description="Proton donor" evidence="6">
    <location>
        <position position="349"/>
    </location>
</feature>
<evidence type="ECO:0000256" key="4">
    <source>
        <dbReference type="ARBA" id="ARBA00023180"/>
    </source>
</evidence>
<dbReference type="GO" id="GO:0044322">
    <property type="term" value="C:endoplasmic reticulum quality control compartment"/>
    <property type="evidence" value="ECO:0007669"/>
    <property type="project" value="GOC"/>
</dbReference>
<dbReference type="PANTHER" id="PTHR45679">
    <property type="entry name" value="ER DEGRADATION-ENHANCING ALPHA-MANNOSIDASE-LIKE PROTEIN 2"/>
    <property type="match status" value="1"/>
</dbReference>
<dbReference type="InterPro" id="IPR012341">
    <property type="entry name" value="6hp_glycosidase-like_sf"/>
</dbReference>
<evidence type="ECO:0000256" key="7">
    <source>
        <dbReference type="PIRSR" id="PIRSR601382-2"/>
    </source>
</evidence>
<protein>
    <recommendedName>
        <fullName evidence="8">alpha-1,2-Mannosidase</fullName>
        <ecNumber evidence="8">3.2.1.-</ecNumber>
    </recommendedName>
</protein>
<evidence type="ECO:0000313" key="10">
    <source>
        <dbReference type="EMBL" id="KAK9872168.1"/>
    </source>
</evidence>
<sequence length="655" mass="74857">MDIKFSVLCLFFVCSIIKVEGIRSYTKNDLNKLRDEVKEMFYHAYNSYLRFAYPYDELRPLSCDGIDTYGSYSLTLIDALDTLVIMDNHTEFQRVVELITSNLKFDANINVSVFETNIRIIGGLLSAHLLSHRAGLKLESGWPCNGPLLRLAEDVANRLIEAFDTKTGMPYGTVNLKYGVPKGETTVTCTAGIGTFIVEFGTLSRLTGNPIYEEVALNALYALYNHKSKLGLFGNHIDIETGRWTAQDAGIGSGVDSYFEYLVKGSILLQRPELMEMFHGARKEFDKHMKKDDWYMWVSMNKGQVTLPVFQSLEAFWPGVLSLIGDTSSAMKTLHNYHQVWQQYGFTPEFYHIPQTEAGSNRESWPLRPELIESIMLLYRATGDPFLLQAGEDILRSIQHSSRTPCGYATIKDVRDHRKEDRMESFFLSETTKYLYLLFDTDNFIHNQGQHGVIIDTPHGECMIETGGYIFNTEAHPVDPSALHCCYNLPKQNILNFSDFVAKESIFRGETIVQRKNNSTKTKSVVVNDTEEVHSTKDISENPDDDSSFEITAEISDFPVKLDDNDNISLKMDDEIEDIQSTLGYGSVEFSFLNFTANMISKEQKEFDPYKMLNRFKAENKYPNNVTWEKNYKLLSCRAQAFLQKLSIFGEFFNW</sequence>
<dbReference type="GO" id="GO:0004571">
    <property type="term" value="F:mannosyl-oligosaccharide 1,2-alpha-mannosidase activity"/>
    <property type="evidence" value="ECO:0007669"/>
    <property type="project" value="InterPro"/>
</dbReference>
<evidence type="ECO:0000256" key="9">
    <source>
        <dbReference type="SAM" id="SignalP"/>
    </source>
</evidence>
<evidence type="ECO:0000256" key="2">
    <source>
        <dbReference type="ARBA" id="ARBA00007658"/>
    </source>
</evidence>
<dbReference type="PANTHER" id="PTHR45679:SF6">
    <property type="entry name" value="ER DEGRADATION-ENHANCING ALPHA-MANNOSIDASE-LIKE PROTEIN 2"/>
    <property type="match status" value="1"/>
</dbReference>
<reference evidence="10 11" key="1">
    <citation type="submission" date="2023-03" db="EMBL/GenBank/DDBJ databases">
        <title>Genome insight into feeding habits of ladybird beetles.</title>
        <authorList>
            <person name="Li H.-S."/>
            <person name="Huang Y.-H."/>
            <person name="Pang H."/>
        </authorList>
    </citation>
    <scope>NUCLEOTIDE SEQUENCE [LARGE SCALE GENOMIC DNA]</scope>
    <source>
        <strain evidence="10">SYSU_2023b</strain>
        <tissue evidence="10">Whole body</tissue>
    </source>
</reference>
<dbReference type="GO" id="GO:0005975">
    <property type="term" value="P:carbohydrate metabolic process"/>
    <property type="evidence" value="ECO:0007669"/>
    <property type="project" value="InterPro"/>
</dbReference>
<keyword evidence="4" id="KW-0325">Glycoprotein</keyword>
<dbReference type="InterPro" id="IPR001382">
    <property type="entry name" value="Glyco_hydro_47"/>
</dbReference>
<dbReference type="SUPFAM" id="SSF48225">
    <property type="entry name" value="Seven-hairpin glycosidases"/>
    <property type="match status" value="1"/>
</dbReference>
<feature type="active site" evidence="6">
    <location>
        <position position="370"/>
    </location>
</feature>
<keyword evidence="7" id="KW-0479">Metal-binding</keyword>
<dbReference type="PRINTS" id="PR00747">
    <property type="entry name" value="GLYHDRLASE47"/>
</dbReference>
<comment type="caution">
    <text evidence="10">The sequence shown here is derived from an EMBL/GenBank/DDBJ whole genome shotgun (WGS) entry which is preliminary data.</text>
</comment>
<dbReference type="InterPro" id="IPR044674">
    <property type="entry name" value="EDEM1/2/3"/>
</dbReference>
<dbReference type="GO" id="GO:0016020">
    <property type="term" value="C:membrane"/>
    <property type="evidence" value="ECO:0007669"/>
    <property type="project" value="InterPro"/>
</dbReference>
<keyword evidence="8" id="KW-0378">Hydrolase</keyword>
<comment type="function">
    <text evidence="5">Involved in the endoplasmic reticulum-associated degradation (ERAD) pathway that targets misfolded glycoproteins for degradation in an N-glycan-dependent manner. May initiate ERAD by promoting the first mannose trimming step of ERAD substrates, from Man9GlcNAc2 to Man8GlcNAc2. Seems to recognize and bind to exposed hydrophobic regions in target proteins.</text>
</comment>
<keyword evidence="9" id="KW-0732">Signal</keyword>
<gene>
    <name evidence="10" type="ORF">WA026_016222</name>
</gene>
<evidence type="ECO:0000256" key="8">
    <source>
        <dbReference type="RuleBase" id="RU361193"/>
    </source>
</evidence>
<dbReference type="InterPro" id="IPR036026">
    <property type="entry name" value="Seven-hairpin_glycosidases"/>
</dbReference>
<dbReference type="Gene3D" id="1.50.10.10">
    <property type="match status" value="1"/>
</dbReference>
<evidence type="ECO:0000313" key="11">
    <source>
        <dbReference type="Proteomes" id="UP001431783"/>
    </source>
</evidence>
<evidence type="ECO:0000256" key="1">
    <source>
        <dbReference type="ARBA" id="ARBA00004240"/>
    </source>
</evidence>
<feature type="signal peptide" evidence="9">
    <location>
        <begin position="1"/>
        <end position="21"/>
    </location>
</feature>
<keyword evidence="3" id="KW-0256">Endoplasmic reticulum</keyword>